<dbReference type="Proteomes" id="UP000295345">
    <property type="component" value="Unassembled WGS sequence"/>
</dbReference>
<reference evidence="2 3" key="1">
    <citation type="submission" date="2019-03" db="EMBL/GenBank/DDBJ databases">
        <title>Draft genome sequences of novel Actinobacteria.</title>
        <authorList>
            <person name="Sahin N."/>
            <person name="Ay H."/>
            <person name="Saygin H."/>
        </authorList>
    </citation>
    <scope>NUCLEOTIDE SEQUENCE [LARGE SCALE GENOMIC DNA]</scope>
    <source>
        <strain evidence="2 3">DSM 41900</strain>
    </source>
</reference>
<evidence type="ECO:0000313" key="2">
    <source>
        <dbReference type="EMBL" id="TDC72619.1"/>
    </source>
</evidence>
<dbReference type="AlphaFoldDB" id="A0A4R4TE67"/>
<accession>A0A4R4TE67</accession>
<gene>
    <name evidence="2" type="ORF">E1283_21275</name>
</gene>
<evidence type="ECO:0000313" key="3">
    <source>
        <dbReference type="Proteomes" id="UP000295345"/>
    </source>
</evidence>
<organism evidence="2 3">
    <name type="scientific">Streptomyces hainanensis</name>
    <dbReference type="NCBI Taxonomy" id="402648"/>
    <lineage>
        <taxon>Bacteria</taxon>
        <taxon>Bacillati</taxon>
        <taxon>Actinomycetota</taxon>
        <taxon>Actinomycetes</taxon>
        <taxon>Kitasatosporales</taxon>
        <taxon>Streptomycetaceae</taxon>
        <taxon>Streptomyces</taxon>
    </lineage>
</organism>
<comment type="caution">
    <text evidence="2">The sequence shown here is derived from an EMBL/GenBank/DDBJ whole genome shotgun (WGS) entry which is preliminary data.</text>
</comment>
<sequence>MTDQEIFSFRIGGLQPAEPIMLENLHMLELARDSFHLLAEHHTPDQRHSYSIIYDASASFGHPGDMRYLAIHVSRDSHHDLFRCGYSYEPTVPFAQRWLIERGCPANHTVLRRTSSSPSPADASTRALEERLRLSGSRYRVLGSYFHEPIGPKDGTSIRVLAYDQHPDNAHQPYRIFLETVDTASDTYRVHEGAFTTIEDSNTWLMSWFDNPALPLPPPIPYQPSKPPPVAAPWGASPPPTPPSGPRR</sequence>
<dbReference type="RefSeq" id="WP_132819710.1">
    <property type="nucleotide sequence ID" value="NZ_SMKI01000238.1"/>
</dbReference>
<evidence type="ECO:0000256" key="1">
    <source>
        <dbReference type="SAM" id="MobiDB-lite"/>
    </source>
</evidence>
<dbReference type="OrthoDB" id="4314991at2"/>
<feature type="region of interest" description="Disordered" evidence="1">
    <location>
        <begin position="216"/>
        <end position="248"/>
    </location>
</feature>
<dbReference type="EMBL" id="SMKI01000238">
    <property type="protein sequence ID" value="TDC72619.1"/>
    <property type="molecule type" value="Genomic_DNA"/>
</dbReference>
<keyword evidence="3" id="KW-1185">Reference proteome</keyword>
<protein>
    <submittedName>
        <fullName evidence="2">Uncharacterized protein</fullName>
    </submittedName>
</protein>
<name>A0A4R4TE67_9ACTN</name>
<proteinExistence type="predicted"/>